<accession>A0A7X9WZ72</accession>
<gene>
    <name evidence="2" type="ORF">HHL08_19185</name>
</gene>
<dbReference type="EMBL" id="JABBFV010000018">
    <property type="protein sequence ID" value="NML12238.1"/>
    <property type="molecule type" value="Genomic_DNA"/>
</dbReference>
<protein>
    <submittedName>
        <fullName evidence="2">Alpha/beta hydrolase</fullName>
    </submittedName>
</protein>
<sequence length="285" mass="31006">MSDGQCRIDRAFIRVEHGLVHLRRTEGNANALPLVLLHASPGSSRGLEGLMTALAATPGAPPLIAPDMPGNGDSDAFAPDSPDIGWYADALIRLLDAMGLDRIDLYGTHTGARIACEVAAAHPDRIGRLIFDGIADYPDETRDLLLRDYAPEMAPDDYGTQFVWAFHFVRDQALHFPHFLRDPDHRLLSRAVPTAPELHASVVEVLKGLTSYHKAYRAAFAYRAADRMRAIHAPAMLLSAENELPTLRAANTAFAAALKDGRVDIVGRDMPGKAGALATFLRWTA</sequence>
<evidence type="ECO:0000313" key="3">
    <source>
        <dbReference type="Proteomes" id="UP000519023"/>
    </source>
</evidence>
<dbReference type="InterPro" id="IPR029058">
    <property type="entry name" value="AB_hydrolase_fold"/>
</dbReference>
<dbReference type="InterPro" id="IPR000073">
    <property type="entry name" value="AB_hydrolase_1"/>
</dbReference>
<dbReference type="Pfam" id="PF00561">
    <property type="entry name" value="Abhydrolase_1"/>
    <property type="match status" value="1"/>
</dbReference>
<evidence type="ECO:0000259" key="1">
    <source>
        <dbReference type="Pfam" id="PF00561"/>
    </source>
</evidence>
<dbReference type="PANTHER" id="PTHR43798">
    <property type="entry name" value="MONOACYLGLYCEROL LIPASE"/>
    <property type="match status" value="1"/>
</dbReference>
<organism evidence="2 3">
    <name type="scientific">Sphingobium psychrophilum</name>
    <dbReference type="NCBI Taxonomy" id="2728834"/>
    <lineage>
        <taxon>Bacteria</taxon>
        <taxon>Pseudomonadati</taxon>
        <taxon>Pseudomonadota</taxon>
        <taxon>Alphaproteobacteria</taxon>
        <taxon>Sphingomonadales</taxon>
        <taxon>Sphingomonadaceae</taxon>
        <taxon>Sphingobium</taxon>
    </lineage>
</organism>
<reference evidence="2 3" key="1">
    <citation type="submission" date="2020-04" db="EMBL/GenBank/DDBJ databases">
        <title>Sphingobium sp. AR-3-1 isolated from Arctic soil.</title>
        <authorList>
            <person name="Dahal R.H."/>
            <person name="Chaudhary D.K."/>
        </authorList>
    </citation>
    <scope>NUCLEOTIDE SEQUENCE [LARGE SCALE GENOMIC DNA]</scope>
    <source>
        <strain evidence="2 3">AR-3-1</strain>
    </source>
</reference>
<dbReference type="InterPro" id="IPR050266">
    <property type="entry name" value="AB_hydrolase_sf"/>
</dbReference>
<dbReference type="AlphaFoldDB" id="A0A7X9WZ72"/>
<comment type="caution">
    <text evidence="2">The sequence shown here is derived from an EMBL/GenBank/DDBJ whole genome shotgun (WGS) entry which is preliminary data.</text>
</comment>
<proteinExistence type="predicted"/>
<feature type="domain" description="AB hydrolase-1" evidence="1">
    <location>
        <begin position="33"/>
        <end position="145"/>
    </location>
</feature>
<dbReference type="PANTHER" id="PTHR43798:SF33">
    <property type="entry name" value="HYDROLASE, PUTATIVE (AFU_ORTHOLOGUE AFUA_2G14860)-RELATED"/>
    <property type="match status" value="1"/>
</dbReference>
<dbReference type="RefSeq" id="WP_169574641.1">
    <property type="nucleotide sequence ID" value="NZ_JABBFV010000018.1"/>
</dbReference>
<evidence type="ECO:0000313" key="2">
    <source>
        <dbReference type="EMBL" id="NML12238.1"/>
    </source>
</evidence>
<dbReference type="GO" id="GO:0016020">
    <property type="term" value="C:membrane"/>
    <property type="evidence" value="ECO:0007669"/>
    <property type="project" value="TreeGrafter"/>
</dbReference>
<keyword evidence="3" id="KW-1185">Reference proteome</keyword>
<name>A0A7X9WZ72_9SPHN</name>
<dbReference type="Gene3D" id="3.40.50.1820">
    <property type="entry name" value="alpha/beta hydrolase"/>
    <property type="match status" value="1"/>
</dbReference>
<dbReference type="GO" id="GO:0016787">
    <property type="term" value="F:hydrolase activity"/>
    <property type="evidence" value="ECO:0007669"/>
    <property type="project" value="UniProtKB-KW"/>
</dbReference>
<dbReference type="Proteomes" id="UP000519023">
    <property type="component" value="Unassembled WGS sequence"/>
</dbReference>
<dbReference type="SUPFAM" id="SSF53474">
    <property type="entry name" value="alpha/beta-Hydrolases"/>
    <property type="match status" value="1"/>
</dbReference>
<keyword evidence="2" id="KW-0378">Hydrolase</keyword>